<keyword evidence="1" id="KW-1133">Transmembrane helix</keyword>
<reference evidence="2" key="3">
    <citation type="submission" date="2025-09" db="UniProtKB">
        <authorList>
            <consortium name="Ensembl"/>
        </authorList>
    </citation>
    <scope>IDENTIFICATION</scope>
</reference>
<dbReference type="GeneTree" id="ENSGT01150000287020"/>
<evidence type="ECO:0000313" key="2">
    <source>
        <dbReference type="Ensembl" id="ENSECRP00000012991.1"/>
    </source>
</evidence>
<dbReference type="Pfam" id="PF17696">
    <property type="entry name" value="ALN"/>
    <property type="match status" value="1"/>
</dbReference>
<sequence>SLVPIPGLIHQAASVSEKQRQKDVANALPKHSYWFDFWLFLLFDVVLFLIVYLLVP</sequence>
<dbReference type="InterPro" id="IPR038780">
    <property type="entry name" value="ALN"/>
</dbReference>
<accession>A0A8C4S816</accession>
<organism evidence="2 3">
    <name type="scientific">Erpetoichthys calabaricus</name>
    <name type="common">Rope fish</name>
    <name type="synonym">Calamoichthys calabaricus</name>
    <dbReference type="NCBI Taxonomy" id="27687"/>
    <lineage>
        <taxon>Eukaryota</taxon>
        <taxon>Metazoa</taxon>
        <taxon>Chordata</taxon>
        <taxon>Craniata</taxon>
        <taxon>Vertebrata</taxon>
        <taxon>Euteleostomi</taxon>
        <taxon>Actinopterygii</taxon>
        <taxon>Polypteriformes</taxon>
        <taxon>Polypteridae</taxon>
        <taxon>Erpetoichthys</taxon>
    </lineage>
</organism>
<dbReference type="Ensembl" id="ENSECRT00000013220.1">
    <property type="protein sequence ID" value="ENSECRP00000012991.1"/>
    <property type="gene ID" value="ENSECRG00000008682.1"/>
</dbReference>
<proteinExistence type="predicted"/>
<reference evidence="2" key="2">
    <citation type="submission" date="2025-08" db="UniProtKB">
        <authorList>
            <consortium name="Ensembl"/>
        </authorList>
    </citation>
    <scope>IDENTIFICATION</scope>
</reference>
<keyword evidence="1" id="KW-0812">Transmembrane</keyword>
<reference evidence="2" key="1">
    <citation type="submission" date="2021-06" db="EMBL/GenBank/DDBJ databases">
        <authorList>
            <consortium name="Wellcome Sanger Institute Data Sharing"/>
        </authorList>
    </citation>
    <scope>NUCLEOTIDE SEQUENCE [LARGE SCALE GENOMIC DNA]</scope>
</reference>
<dbReference type="PANTHER" id="PTHR37367">
    <property type="entry name" value="CHROMOSOME 4 OPEN READING FRAME 3"/>
    <property type="match status" value="1"/>
</dbReference>
<protein>
    <submittedName>
        <fullName evidence="2">Uncharacterized protein</fullName>
    </submittedName>
</protein>
<evidence type="ECO:0000313" key="3">
    <source>
        <dbReference type="Proteomes" id="UP000694620"/>
    </source>
</evidence>
<dbReference type="AlphaFoldDB" id="A0A8C4S816"/>
<dbReference type="Proteomes" id="UP000694620">
    <property type="component" value="Chromosome 7"/>
</dbReference>
<feature type="transmembrane region" description="Helical" evidence="1">
    <location>
        <begin position="37"/>
        <end position="55"/>
    </location>
</feature>
<keyword evidence="1" id="KW-0472">Membrane</keyword>
<keyword evidence="3" id="KW-1185">Reference proteome</keyword>
<name>A0A8C4S816_ERPCA</name>
<evidence type="ECO:0000256" key="1">
    <source>
        <dbReference type="SAM" id="Phobius"/>
    </source>
</evidence>
<dbReference type="PANTHER" id="PTHR37367:SF1">
    <property type="entry name" value="CHROMOSOME 4 OPEN READING FRAME 3"/>
    <property type="match status" value="1"/>
</dbReference>